<gene>
    <name evidence="2" type="ORF">RRG08_051637</name>
</gene>
<feature type="region of interest" description="Disordered" evidence="1">
    <location>
        <begin position="58"/>
        <end position="77"/>
    </location>
</feature>
<feature type="compositionally biased region" description="Basic and acidic residues" evidence="1">
    <location>
        <begin position="61"/>
        <end position="72"/>
    </location>
</feature>
<sequence>MHGLSLYNFLDSFLFRKNEFLRPWLIFPKDLQRFTSSVLGQADTGELGLAAISQIMSSAHDGSRGRDRKPESWEDSSEEVLVGFPALRSSWAGYKIDQFCCQKPLLAGSDI</sequence>
<evidence type="ECO:0000313" key="2">
    <source>
        <dbReference type="EMBL" id="KAK3780159.1"/>
    </source>
</evidence>
<name>A0AAE1A2G4_9GAST</name>
<dbReference type="Proteomes" id="UP001283361">
    <property type="component" value="Unassembled WGS sequence"/>
</dbReference>
<dbReference type="EMBL" id="JAWDGP010002758">
    <property type="protein sequence ID" value="KAK3780159.1"/>
    <property type="molecule type" value="Genomic_DNA"/>
</dbReference>
<reference evidence="2" key="1">
    <citation type="journal article" date="2023" name="G3 (Bethesda)">
        <title>A reference genome for the long-term kleptoplast-retaining sea slug Elysia crispata morphotype clarki.</title>
        <authorList>
            <person name="Eastman K.E."/>
            <person name="Pendleton A.L."/>
            <person name="Shaikh M.A."/>
            <person name="Suttiyut T."/>
            <person name="Ogas R."/>
            <person name="Tomko P."/>
            <person name="Gavelis G."/>
            <person name="Widhalm J.R."/>
            <person name="Wisecaver J.H."/>
        </authorList>
    </citation>
    <scope>NUCLEOTIDE SEQUENCE</scope>
    <source>
        <strain evidence="2">ECLA1</strain>
    </source>
</reference>
<evidence type="ECO:0000256" key="1">
    <source>
        <dbReference type="SAM" id="MobiDB-lite"/>
    </source>
</evidence>
<proteinExistence type="predicted"/>
<accession>A0AAE1A2G4</accession>
<evidence type="ECO:0000313" key="3">
    <source>
        <dbReference type="Proteomes" id="UP001283361"/>
    </source>
</evidence>
<comment type="caution">
    <text evidence="2">The sequence shown here is derived from an EMBL/GenBank/DDBJ whole genome shotgun (WGS) entry which is preliminary data.</text>
</comment>
<keyword evidence="3" id="KW-1185">Reference proteome</keyword>
<dbReference type="AlphaFoldDB" id="A0AAE1A2G4"/>
<protein>
    <submittedName>
        <fullName evidence="2">Uncharacterized protein</fullName>
    </submittedName>
</protein>
<organism evidence="2 3">
    <name type="scientific">Elysia crispata</name>
    <name type="common">lettuce slug</name>
    <dbReference type="NCBI Taxonomy" id="231223"/>
    <lineage>
        <taxon>Eukaryota</taxon>
        <taxon>Metazoa</taxon>
        <taxon>Spiralia</taxon>
        <taxon>Lophotrochozoa</taxon>
        <taxon>Mollusca</taxon>
        <taxon>Gastropoda</taxon>
        <taxon>Heterobranchia</taxon>
        <taxon>Euthyneura</taxon>
        <taxon>Panpulmonata</taxon>
        <taxon>Sacoglossa</taxon>
        <taxon>Placobranchoidea</taxon>
        <taxon>Plakobranchidae</taxon>
        <taxon>Elysia</taxon>
    </lineage>
</organism>